<dbReference type="EMBL" id="NBNE01004858">
    <property type="protein sequence ID" value="OWZ04632.1"/>
    <property type="molecule type" value="Genomic_DNA"/>
</dbReference>
<organism evidence="1 2">
    <name type="scientific">Phytophthora megakarya</name>
    <dbReference type="NCBI Taxonomy" id="4795"/>
    <lineage>
        <taxon>Eukaryota</taxon>
        <taxon>Sar</taxon>
        <taxon>Stramenopiles</taxon>
        <taxon>Oomycota</taxon>
        <taxon>Peronosporomycetes</taxon>
        <taxon>Peronosporales</taxon>
        <taxon>Peronosporaceae</taxon>
        <taxon>Phytophthora</taxon>
    </lineage>
</organism>
<feature type="non-terminal residue" evidence="1">
    <location>
        <position position="195"/>
    </location>
</feature>
<proteinExistence type="predicted"/>
<name>A0A225VH34_9STRA</name>
<accession>A0A225VH34</accession>
<evidence type="ECO:0000313" key="2">
    <source>
        <dbReference type="Proteomes" id="UP000198211"/>
    </source>
</evidence>
<protein>
    <submittedName>
        <fullName evidence="1">Uncharacterized protein</fullName>
    </submittedName>
</protein>
<evidence type="ECO:0000313" key="1">
    <source>
        <dbReference type="EMBL" id="OWZ04632.1"/>
    </source>
</evidence>
<keyword evidence="2" id="KW-1185">Reference proteome</keyword>
<gene>
    <name evidence="1" type="ORF">PHMEG_00023432</name>
</gene>
<comment type="caution">
    <text evidence="1">The sequence shown here is derived from an EMBL/GenBank/DDBJ whole genome shotgun (WGS) entry which is preliminary data.</text>
</comment>
<sequence>MMGIAAYAYKIKWILQLALQSKSLTKILQKWQLCKPSFVPQRFFSVNFMHYDTFLELWQLDLISFHIIIVKKWRSYFDCRCMPPLMINVANAEATMVVGEYIQLETQQLTGLSLAGHQTGAWREFLNSVSGYIVRSPRFSCFIKALSALSKVLNEYHFKMVRRQWNYNIVYGNDWNTLIPKMVYDKCPGDRTFDI</sequence>
<dbReference type="Proteomes" id="UP000198211">
    <property type="component" value="Unassembled WGS sequence"/>
</dbReference>
<dbReference type="AlphaFoldDB" id="A0A225VH34"/>
<reference evidence="2" key="1">
    <citation type="submission" date="2017-03" db="EMBL/GenBank/DDBJ databases">
        <title>Phytopthora megakarya and P. palmivora, two closely related causual agents of cacao black pod achieved similar genome size and gene model numbers by different mechanisms.</title>
        <authorList>
            <person name="Ali S."/>
            <person name="Shao J."/>
            <person name="Larry D.J."/>
            <person name="Kronmiller B."/>
            <person name="Shen D."/>
            <person name="Strem M.D."/>
            <person name="Melnick R.L."/>
            <person name="Guiltinan M.J."/>
            <person name="Tyler B.M."/>
            <person name="Meinhardt L.W."/>
            <person name="Bailey B.A."/>
        </authorList>
    </citation>
    <scope>NUCLEOTIDE SEQUENCE [LARGE SCALE GENOMIC DNA]</scope>
    <source>
        <strain evidence="2">zdho120</strain>
    </source>
</reference>